<feature type="signal peptide" evidence="1">
    <location>
        <begin position="1"/>
        <end position="15"/>
    </location>
</feature>
<name>A0A391P000_9EUKA</name>
<protein>
    <recommendedName>
        <fullName evidence="4">Cathepsin propeptide inhibitor domain-containing protein</fullName>
    </recommendedName>
</protein>
<evidence type="ECO:0000256" key="1">
    <source>
        <dbReference type="SAM" id="SignalP"/>
    </source>
</evidence>
<sequence>MKLIFALALVAIVLCNDVQQWTNFTQKYNKQYVSATEESSRFA</sequence>
<accession>A0A391P000</accession>
<evidence type="ECO:0000313" key="2">
    <source>
        <dbReference type="EMBL" id="GCA63823.1"/>
    </source>
</evidence>
<evidence type="ECO:0008006" key="4">
    <source>
        <dbReference type="Google" id="ProtNLM"/>
    </source>
</evidence>
<feature type="non-terminal residue" evidence="2">
    <location>
        <position position="43"/>
    </location>
</feature>
<comment type="caution">
    <text evidence="2">The sequence shown here is derived from an EMBL/GenBank/DDBJ whole genome shotgun (WGS) entry which is preliminary data.</text>
</comment>
<dbReference type="EMBL" id="BDIP01005195">
    <property type="protein sequence ID" value="GCA63823.1"/>
    <property type="molecule type" value="Genomic_DNA"/>
</dbReference>
<keyword evidence="1" id="KW-0732">Signal</keyword>
<gene>
    <name evidence="2" type="ORF">KIPB_012082</name>
</gene>
<dbReference type="Proteomes" id="UP000265618">
    <property type="component" value="Unassembled WGS sequence"/>
</dbReference>
<evidence type="ECO:0000313" key="3">
    <source>
        <dbReference type="Proteomes" id="UP000265618"/>
    </source>
</evidence>
<feature type="chain" id="PRO_5017479709" description="Cathepsin propeptide inhibitor domain-containing protein" evidence="1">
    <location>
        <begin position="16"/>
        <end position="43"/>
    </location>
</feature>
<keyword evidence="3" id="KW-1185">Reference proteome</keyword>
<dbReference type="AlphaFoldDB" id="A0A391P000"/>
<reference evidence="2 3" key="1">
    <citation type="journal article" date="2018" name="PLoS ONE">
        <title>The draft genome of Kipferlia bialata reveals reductive genome evolution in fornicate parasites.</title>
        <authorList>
            <person name="Tanifuji G."/>
            <person name="Takabayashi S."/>
            <person name="Kume K."/>
            <person name="Takagi M."/>
            <person name="Nakayama T."/>
            <person name="Kamikawa R."/>
            <person name="Inagaki Y."/>
            <person name="Hashimoto T."/>
        </authorList>
    </citation>
    <scope>NUCLEOTIDE SEQUENCE [LARGE SCALE GENOMIC DNA]</scope>
    <source>
        <strain evidence="2">NY0173</strain>
    </source>
</reference>
<proteinExistence type="predicted"/>
<organism evidence="2 3">
    <name type="scientific">Kipferlia bialata</name>
    <dbReference type="NCBI Taxonomy" id="797122"/>
    <lineage>
        <taxon>Eukaryota</taxon>
        <taxon>Metamonada</taxon>
        <taxon>Carpediemonas-like organisms</taxon>
        <taxon>Kipferlia</taxon>
    </lineage>
</organism>